<keyword evidence="3" id="KW-1185">Reference proteome</keyword>
<organism evidence="2 3">
    <name type="scientific">Marinobacterium iners DSM 11526</name>
    <dbReference type="NCBI Taxonomy" id="1122198"/>
    <lineage>
        <taxon>Bacteria</taxon>
        <taxon>Pseudomonadati</taxon>
        <taxon>Pseudomonadota</taxon>
        <taxon>Gammaproteobacteria</taxon>
        <taxon>Oceanospirillales</taxon>
        <taxon>Oceanospirillaceae</taxon>
        <taxon>Marinobacterium</taxon>
    </lineage>
</organism>
<protein>
    <submittedName>
        <fullName evidence="2">Uncharacterized protein</fullName>
    </submittedName>
</protein>
<feature type="chain" id="PRO_5017260455" evidence="1">
    <location>
        <begin position="19"/>
        <end position="215"/>
    </location>
</feature>
<name>A0A1H4GFV2_9GAMM</name>
<evidence type="ECO:0000256" key="1">
    <source>
        <dbReference type="SAM" id="SignalP"/>
    </source>
</evidence>
<reference evidence="3" key="1">
    <citation type="submission" date="2016-10" db="EMBL/GenBank/DDBJ databases">
        <authorList>
            <person name="Varghese N."/>
            <person name="Submissions S."/>
        </authorList>
    </citation>
    <scope>NUCLEOTIDE SEQUENCE [LARGE SCALE GENOMIC DNA]</scope>
    <source>
        <strain evidence="3">DSM 11526</strain>
    </source>
</reference>
<dbReference type="PROSITE" id="PS51257">
    <property type="entry name" value="PROKAR_LIPOPROTEIN"/>
    <property type="match status" value="1"/>
</dbReference>
<accession>A0A1H4GFV2</accession>
<evidence type="ECO:0000313" key="2">
    <source>
        <dbReference type="EMBL" id="SEB07602.1"/>
    </source>
</evidence>
<dbReference type="EMBL" id="FNRJ01000015">
    <property type="protein sequence ID" value="SEB07602.1"/>
    <property type="molecule type" value="Genomic_DNA"/>
</dbReference>
<feature type="signal peptide" evidence="1">
    <location>
        <begin position="1"/>
        <end position="18"/>
    </location>
</feature>
<dbReference type="Proteomes" id="UP000242469">
    <property type="component" value="Unassembled WGS sequence"/>
</dbReference>
<keyword evidence="1" id="KW-0732">Signal</keyword>
<proteinExistence type="predicted"/>
<dbReference type="AlphaFoldDB" id="A0A1H4GFV2"/>
<evidence type="ECO:0000313" key="3">
    <source>
        <dbReference type="Proteomes" id="UP000242469"/>
    </source>
</evidence>
<sequence length="215" mass="23877">MIRSLTFCLALASASVMASSSCPDGTVEAVELITQHETTLLPGSKGLNIRGEGRGQVKHYFSVGGEEYIHEDSERRIPTGILETGGFAYRWAPFEKETWQVDGYIYRSSKGDKRDYNKRSQTAPRDHNPAVAIEEISAKTDNTDVFAGHRCRVSTKTIASGATVSSCSLRIYGRNTPIDWQIVHEGGSKQTKQTLSLTQKCVDTTVFEIPERNWQ</sequence>
<dbReference type="STRING" id="1122198.SAMN02745729_11591"/>
<gene>
    <name evidence="2" type="ORF">SAMN02745729_11591</name>
</gene>